<accession>A0A518GFF8</accession>
<protein>
    <submittedName>
        <fullName evidence="1">Uncharacterized protein</fullName>
    </submittedName>
</protein>
<evidence type="ECO:0000313" key="2">
    <source>
        <dbReference type="Proteomes" id="UP000318017"/>
    </source>
</evidence>
<organism evidence="1 2">
    <name type="scientific">Aureliella helgolandensis</name>
    <dbReference type="NCBI Taxonomy" id="2527968"/>
    <lineage>
        <taxon>Bacteria</taxon>
        <taxon>Pseudomonadati</taxon>
        <taxon>Planctomycetota</taxon>
        <taxon>Planctomycetia</taxon>
        <taxon>Pirellulales</taxon>
        <taxon>Pirellulaceae</taxon>
        <taxon>Aureliella</taxon>
    </lineage>
</organism>
<sequence>MEQVMSFFLAGRTTQQFSLFIPIYAVRFNCKNNQS</sequence>
<proteinExistence type="predicted"/>
<keyword evidence="2" id="KW-1185">Reference proteome</keyword>
<reference evidence="1 2" key="1">
    <citation type="submission" date="2019-02" db="EMBL/GenBank/DDBJ databases">
        <title>Deep-cultivation of Planctomycetes and their phenomic and genomic characterization uncovers novel biology.</title>
        <authorList>
            <person name="Wiegand S."/>
            <person name="Jogler M."/>
            <person name="Boedeker C."/>
            <person name="Pinto D."/>
            <person name="Vollmers J."/>
            <person name="Rivas-Marin E."/>
            <person name="Kohn T."/>
            <person name="Peeters S.H."/>
            <person name="Heuer A."/>
            <person name="Rast P."/>
            <person name="Oberbeckmann S."/>
            <person name="Bunk B."/>
            <person name="Jeske O."/>
            <person name="Meyerdierks A."/>
            <person name="Storesund J.E."/>
            <person name="Kallscheuer N."/>
            <person name="Luecker S."/>
            <person name="Lage O.M."/>
            <person name="Pohl T."/>
            <person name="Merkel B.J."/>
            <person name="Hornburger P."/>
            <person name="Mueller R.-W."/>
            <person name="Bruemmer F."/>
            <person name="Labrenz M."/>
            <person name="Spormann A.M."/>
            <person name="Op den Camp H."/>
            <person name="Overmann J."/>
            <person name="Amann R."/>
            <person name="Jetten M.S.M."/>
            <person name="Mascher T."/>
            <person name="Medema M.H."/>
            <person name="Devos D.P."/>
            <person name="Kaster A.-K."/>
            <person name="Ovreas L."/>
            <person name="Rohde M."/>
            <person name="Galperin M.Y."/>
            <person name="Jogler C."/>
        </authorList>
    </citation>
    <scope>NUCLEOTIDE SEQUENCE [LARGE SCALE GENOMIC DNA]</scope>
    <source>
        <strain evidence="1 2">Q31a</strain>
    </source>
</reference>
<evidence type="ECO:0000313" key="1">
    <source>
        <dbReference type="EMBL" id="QDV27342.1"/>
    </source>
</evidence>
<dbReference type="AlphaFoldDB" id="A0A518GFF8"/>
<gene>
    <name evidence="1" type="ORF">Q31a_57300</name>
</gene>
<name>A0A518GFF8_9BACT</name>
<dbReference type="Proteomes" id="UP000318017">
    <property type="component" value="Chromosome"/>
</dbReference>
<dbReference type="EMBL" id="CP036298">
    <property type="protein sequence ID" value="QDV27342.1"/>
    <property type="molecule type" value="Genomic_DNA"/>
</dbReference>
<dbReference type="KEGG" id="ahel:Q31a_57300"/>